<protein>
    <submittedName>
        <fullName evidence="1">SPASM domain-containing protein</fullName>
    </submittedName>
</protein>
<dbReference type="AlphaFoldDB" id="A0AB35U6G4"/>
<dbReference type="NCBIfam" id="TIGR04085">
    <property type="entry name" value="rSAM_more_4Fe4S"/>
    <property type="match status" value="1"/>
</dbReference>
<proteinExistence type="predicted"/>
<dbReference type="InterPro" id="IPR023885">
    <property type="entry name" value="4Fe4S-binding_SPASM_dom"/>
</dbReference>
<dbReference type="RefSeq" id="WP_370596728.1">
    <property type="nucleotide sequence ID" value="NZ_JALBUR010000055.1"/>
</dbReference>
<gene>
    <name evidence="1" type="ORF">MOZ60_11090</name>
</gene>
<dbReference type="EMBL" id="JALBUR010000055">
    <property type="protein sequence ID" value="MDX8420624.1"/>
    <property type="molecule type" value="Genomic_DNA"/>
</dbReference>
<dbReference type="Proteomes" id="UP001286174">
    <property type="component" value="Unassembled WGS sequence"/>
</dbReference>
<sequence length="156" mass="17627">MAATRLIALHVNKSKGASASMHERIEYSQNPEKMEDGELITAYACQPATAAEEFRLQVGICQGYMGSRKTFEHTVFEKSFLPDENEIFKEWSMRSPLNLEDCQNCPALATCGGGCPRNADMINGTIWKPDKSYCHFALKALKWMIWKNMKPEMIIG</sequence>
<name>A0AB35U6G4_9FIRM</name>
<evidence type="ECO:0000313" key="1">
    <source>
        <dbReference type="EMBL" id="MDX8420624.1"/>
    </source>
</evidence>
<accession>A0AB35U6G4</accession>
<organism evidence="1 2">
    <name type="scientific">Grylomicrobium aquisgranensis</name>
    <dbReference type="NCBI Taxonomy" id="2926318"/>
    <lineage>
        <taxon>Bacteria</taxon>
        <taxon>Bacillati</taxon>
        <taxon>Bacillota</taxon>
        <taxon>Erysipelotrichia</taxon>
        <taxon>Erysipelotrichales</taxon>
        <taxon>Erysipelotrichaceae</taxon>
        <taxon>Grylomicrobium</taxon>
    </lineage>
</organism>
<reference evidence="1 2" key="1">
    <citation type="submission" date="2022-03" db="EMBL/GenBank/DDBJ databases">
        <title>Novel taxa within the pig intestine.</title>
        <authorList>
            <person name="Wylensek D."/>
            <person name="Bishof K."/>
            <person name="Afrizal A."/>
            <person name="Clavel T."/>
        </authorList>
    </citation>
    <scope>NUCLEOTIDE SEQUENCE [LARGE SCALE GENOMIC DNA]</scope>
    <source>
        <strain evidence="1 2">CLA-KB-P133</strain>
    </source>
</reference>
<keyword evidence="2" id="KW-1185">Reference proteome</keyword>
<dbReference type="Gene3D" id="3.20.20.70">
    <property type="entry name" value="Aldolase class I"/>
    <property type="match status" value="1"/>
</dbReference>
<evidence type="ECO:0000313" key="2">
    <source>
        <dbReference type="Proteomes" id="UP001286174"/>
    </source>
</evidence>
<dbReference type="InterPro" id="IPR013785">
    <property type="entry name" value="Aldolase_TIM"/>
</dbReference>
<comment type="caution">
    <text evidence="1">The sequence shown here is derived from an EMBL/GenBank/DDBJ whole genome shotgun (WGS) entry which is preliminary data.</text>
</comment>